<gene>
    <name evidence="3" type="ORF">ERICV_00974</name>
</gene>
<evidence type="ECO:0000313" key="4">
    <source>
        <dbReference type="Proteomes" id="UP000464330"/>
    </source>
</evidence>
<evidence type="ECO:0000259" key="2">
    <source>
        <dbReference type="Pfam" id="PF10400"/>
    </source>
</evidence>
<dbReference type="PANTHER" id="PTHR43252">
    <property type="entry name" value="TRANSCRIPTIONAL REGULATOR YQJI"/>
    <property type="match status" value="1"/>
</dbReference>
<organism evidence="3 4">
    <name type="scientific">Paenibacillus larvae subsp. larvae</name>
    <dbReference type="NCBI Taxonomy" id="147375"/>
    <lineage>
        <taxon>Bacteria</taxon>
        <taxon>Bacillati</taxon>
        <taxon>Bacillota</taxon>
        <taxon>Bacilli</taxon>
        <taxon>Bacillales</taxon>
        <taxon>Paenibacillaceae</taxon>
        <taxon>Paenibacillus</taxon>
    </lineage>
</organism>
<dbReference type="InterPro" id="IPR036388">
    <property type="entry name" value="WH-like_DNA-bd_sf"/>
</dbReference>
<protein>
    <submittedName>
        <fullName evidence="3">Transcriptional regulator, Acidobacterial, PadR-family</fullName>
    </submittedName>
</protein>
<dbReference type="InterPro" id="IPR036390">
    <property type="entry name" value="WH_DNA-bd_sf"/>
</dbReference>
<dbReference type="EMBL" id="CP019717">
    <property type="protein sequence ID" value="QHZ50149.1"/>
    <property type="molecule type" value="Genomic_DNA"/>
</dbReference>
<dbReference type="SUPFAM" id="SSF46785">
    <property type="entry name" value="Winged helix' DNA-binding domain"/>
    <property type="match status" value="1"/>
</dbReference>
<evidence type="ECO:0000259" key="1">
    <source>
        <dbReference type="Pfam" id="PF03551"/>
    </source>
</evidence>
<dbReference type="InterPro" id="IPR005149">
    <property type="entry name" value="Tscrpt_reg_PadR_N"/>
</dbReference>
<proteinExistence type="predicted"/>
<dbReference type="Proteomes" id="UP000464330">
    <property type="component" value="Chromosome"/>
</dbReference>
<feature type="domain" description="Transcription regulator PadR N-terminal" evidence="1">
    <location>
        <begin position="11"/>
        <end position="85"/>
    </location>
</feature>
<sequence length="199" mass="23258">MVSRRILKHAILGLVSREDMSGYDITSEFKKAIGQFWSAKHSQIYVELKNLLNDDLITQYIEMSGAKLEKKMYKLTEKGKMELEKWLLDMDNSVETEKDVFALKVYFLKDIPEKGVLFKNQLKIKKDKLLYLKEQFNLLFGAEKNPRDLNTEELGHYLVLTKAISREEAYICWLNKSLDLINIHRDSSNYTSKRGVLKA</sequence>
<dbReference type="Pfam" id="PF10400">
    <property type="entry name" value="Vir_act_alpha_C"/>
    <property type="match status" value="1"/>
</dbReference>
<evidence type="ECO:0000313" key="3">
    <source>
        <dbReference type="EMBL" id="QHZ50149.1"/>
    </source>
</evidence>
<accession>A0A6C0QN68</accession>
<reference evidence="3 4" key="1">
    <citation type="journal article" date="2020" name="Int. J. Med. Microbiol.">
        <title>Discovery of Paenibacillus larvae ERIC V: Phenotypic and genomic comparison to genotypes ERIC I-IV reveal different inventories of virulence factors which correlate with epidemiological prevalences of American Foulbrood.</title>
        <authorList>
            <person name="Beims H."/>
            <person name="Bunk B."/>
            <person name="Erler S."/>
            <person name="Mohr K.I."/>
            <person name="Sproer C."/>
            <person name="Pradella S."/>
            <person name="Gunther G."/>
            <person name="Rohde M."/>
            <person name="von der Ohe W."/>
            <person name="Steinert M."/>
        </authorList>
    </citation>
    <scope>NUCLEOTIDE SEQUENCE [LARGE SCALE GENOMIC DNA]</scope>
    <source>
        <strain evidence="3">Eric_V</strain>
    </source>
</reference>
<feature type="domain" description="Transcription regulator PadR C-terminal" evidence="2">
    <location>
        <begin position="98"/>
        <end position="181"/>
    </location>
</feature>
<dbReference type="Gene3D" id="1.10.10.10">
    <property type="entry name" value="Winged helix-like DNA-binding domain superfamily/Winged helix DNA-binding domain"/>
    <property type="match status" value="1"/>
</dbReference>
<dbReference type="InterPro" id="IPR018309">
    <property type="entry name" value="Tscrpt_reg_PadR_C"/>
</dbReference>
<dbReference type="Gene3D" id="6.10.140.190">
    <property type="match status" value="1"/>
</dbReference>
<dbReference type="Pfam" id="PF03551">
    <property type="entry name" value="PadR"/>
    <property type="match status" value="1"/>
</dbReference>
<dbReference type="PANTHER" id="PTHR43252:SF6">
    <property type="entry name" value="NEGATIVE TRANSCRIPTION REGULATOR PADR"/>
    <property type="match status" value="1"/>
</dbReference>
<dbReference type="AlphaFoldDB" id="A0A6C0QN68"/>
<name>A0A6C0QN68_9BACL</name>